<dbReference type="PANTHER" id="PTHR42981:SF2">
    <property type="entry name" value="PYRUVATE DEHYDROGENASE [UBIQUINONE]"/>
    <property type="match status" value="1"/>
</dbReference>
<dbReference type="CDD" id="cd07039">
    <property type="entry name" value="TPP_PYR_POX"/>
    <property type="match status" value="1"/>
</dbReference>
<dbReference type="PANTHER" id="PTHR42981">
    <property type="entry name" value="PYRUVATE DEHYDROGENASE [UBIQUINONE]"/>
    <property type="match status" value="1"/>
</dbReference>
<evidence type="ECO:0000313" key="7">
    <source>
        <dbReference type="EMBL" id="BAM06984.1"/>
    </source>
</evidence>
<feature type="domain" description="Thiamine pyrophosphate enzyme N-terminal TPP-binding" evidence="6">
    <location>
        <begin position="4"/>
        <end position="119"/>
    </location>
</feature>
<dbReference type="Gene3D" id="3.40.50.970">
    <property type="match status" value="2"/>
</dbReference>
<dbReference type="InterPro" id="IPR012001">
    <property type="entry name" value="Thiamin_PyroP_enz_TPP-bd_dom"/>
</dbReference>
<dbReference type="GO" id="GO:0019752">
    <property type="term" value="P:carboxylic acid metabolic process"/>
    <property type="evidence" value="ECO:0007669"/>
    <property type="project" value="UniProtKB-ARBA"/>
</dbReference>
<proteinExistence type="inferred from homology"/>
<dbReference type="KEGG" id="lfc:LFE_1301"/>
<sequence length="563" mass="61489">MSRTVSDRIVEFLAEMGVRQIFGIPGDTIDSLMESLRIQSSVHFVVMRHEEAGAFAASAQAKLSGKLAVCVGCQGPGAIHLLNGLYDAALDHVPVLAITGQIPRDEIGTGRPQEIDQLRLFGDVAVYNQEVRSPENLEAVLSQAVRKALVLRGVAHLSIPSDVMRLPAPPRPPEITKDHFAHRSILHPPLSEILRAGEILDRASRVTILYGEGVRRAEAPLLDLSWRLGAPLVHTTRSKDILPSLHPSVMGGIGLMGSRSANHAVQNSDALLVVGSDFAFREYYPERVPIVQVEIDPSRIGRRVPVEVGLLGEAREVLPALTEQVHKRTDASFLDRMRTEREKEREGYQRSKQDGLLHPGELTRMIGDRAPDDTIFLFDAGTVTVWGNNCLNIRGSQRFLWSSNLGSLGFALPAAIGAKFAYRERPVVAMTGDGGFGMLLGDLATAVRYSLPMVIVVYNNGSYQFIEYEEEAEGNPVFGTKLTNPDFVALSRAFGGDGASVRSMEDVPAALEAAFASKVPFVIDAFVNPNELYIPPLLTSHMVLEFARSQIRSFFGKPSEAEG</sequence>
<protein>
    <submittedName>
        <fullName evidence="7">Putative pyruvate oxidase</fullName>
    </submittedName>
</protein>
<gene>
    <name evidence="7" type="ordered locus">LFE_1301</name>
</gene>
<dbReference type="eggNOG" id="COG0028">
    <property type="taxonomic scope" value="Bacteria"/>
</dbReference>
<dbReference type="AlphaFoldDB" id="I0INY5"/>
<dbReference type="GO" id="GO:0000287">
    <property type="term" value="F:magnesium ion binding"/>
    <property type="evidence" value="ECO:0007669"/>
    <property type="project" value="InterPro"/>
</dbReference>
<organism evidence="7 8">
    <name type="scientific">Leptospirillum ferrooxidans (strain C2-3)</name>
    <dbReference type="NCBI Taxonomy" id="1162668"/>
    <lineage>
        <taxon>Bacteria</taxon>
        <taxon>Pseudomonadati</taxon>
        <taxon>Nitrospirota</taxon>
        <taxon>Nitrospiria</taxon>
        <taxon>Nitrospirales</taxon>
        <taxon>Nitrospiraceae</taxon>
        <taxon>Leptospirillum</taxon>
    </lineage>
</organism>
<evidence type="ECO:0000259" key="4">
    <source>
        <dbReference type="Pfam" id="PF00205"/>
    </source>
</evidence>
<dbReference type="InterPro" id="IPR047212">
    <property type="entry name" value="TPP_POXB-like"/>
</dbReference>
<dbReference type="STRING" id="1162668.LFE_1301"/>
<dbReference type="Pfam" id="PF02775">
    <property type="entry name" value="TPP_enzyme_C"/>
    <property type="match status" value="1"/>
</dbReference>
<keyword evidence="7" id="KW-0670">Pyruvate</keyword>
<dbReference type="EMBL" id="AP012342">
    <property type="protein sequence ID" value="BAM06984.1"/>
    <property type="molecule type" value="Genomic_DNA"/>
</dbReference>
<evidence type="ECO:0000256" key="1">
    <source>
        <dbReference type="ARBA" id="ARBA00007812"/>
    </source>
</evidence>
<evidence type="ECO:0000256" key="3">
    <source>
        <dbReference type="RuleBase" id="RU362132"/>
    </source>
</evidence>
<dbReference type="PATRIC" id="fig|1162668.3.peg.1518"/>
<dbReference type="Pfam" id="PF00205">
    <property type="entry name" value="TPP_enzyme_M"/>
    <property type="match status" value="1"/>
</dbReference>
<evidence type="ECO:0000259" key="6">
    <source>
        <dbReference type="Pfam" id="PF02776"/>
    </source>
</evidence>
<comment type="similarity">
    <text evidence="1 3">Belongs to the TPP enzyme family.</text>
</comment>
<dbReference type="HOGENOM" id="CLU_013748_3_0_0"/>
<dbReference type="FunFam" id="3.40.50.970:FF:000007">
    <property type="entry name" value="Acetolactate synthase"/>
    <property type="match status" value="1"/>
</dbReference>
<dbReference type="RefSeq" id="WP_014449473.1">
    <property type="nucleotide sequence ID" value="NC_017094.1"/>
</dbReference>
<keyword evidence="8" id="KW-1185">Reference proteome</keyword>
<dbReference type="InterPro" id="IPR047211">
    <property type="entry name" value="POXB-like"/>
</dbReference>
<keyword evidence="2 3" id="KW-0786">Thiamine pyrophosphate</keyword>
<dbReference type="InterPro" id="IPR047210">
    <property type="entry name" value="TPP_PYR_POXB-like"/>
</dbReference>
<dbReference type="CDD" id="cd02014">
    <property type="entry name" value="TPP_POX"/>
    <property type="match status" value="1"/>
</dbReference>
<dbReference type="SUPFAM" id="SSF52467">
    <property type="entry name" value="DHS-like NAD/FAD-binding domain"/>
    <property type="match status" value="1"/>
</dbReference>
<reference evidence="8" key="2">
    <citation type="submission" date="2012-03" db="EMBL/GenBank/DDBJ databases">
        <title>The complete genome sequence of the pioneer microbe on fresh volcanic deposit, Leptospirillum ferrooxidans strain C2-3.</title>
        <authorList>
            <person name="Fujimura R."/>
            <person name="Sato Y."/>
            <person name="Nishizawa T."/>
            <person name="Nanba K."/>
            <person name="Oshima K."/>
            <person name="Hattori M."/>
            <person name="Kamijo T."/>
            <person name="Ohta H."/>
        </authorList>
    </citation>
    <scope>NUCLEOTIDE SEQUENCE [LARGE SCALE GENOMIC DNA]</scope>
    <source>
        <strain evidence="8">C2-3</strain>
    </source>
</reference>
<dbReference type="Gene3D" id="3.40.50.1220">
    <property type="entry name" value="TPP-binding domain"/>
    <property type="match status" value="1"/>
</dbReference>
<evidence type="ECO:0000313" key="8">
    <source>
        <dbReference type="Proteomes" id="UP000007382"/>
    </source>
</evidence>
<evidence type="ECO:0000256" key="2">
    <source>
        <dbReference type="ARBA" id="ARBA00023052"/>
    </source>
</evidence>
<dbReference type="GO" id="GO:0030976">
    <property type="term" value="F:thiamine pyrophosphate binding"/>
    <property type="evidence" value="ECO:0007669"/>
    <property type="project" value="InterPro"/>
</dbReference>
<name>I0INY5_LEPFC</name>
<feature type="domain" description="Thiamine pyrophosphate enzyme TPP-binding" evidence="5">
    <location>
        <begin position="379"/>
        <end position="524"/>
    </location>
</feature>
<dbReference type="InterPro" id="IPR029035">
    <property type="entry name" value="DHS-like_NAD/FAD-binding_dom"/>
</dbReference>
<dbReference type="Pfam" id="PF02776">
    <property type="entry name" value="TPP_enzyme_N"/>
    <property type="match status" value="1"/>
</dbReference>
<accession>I0INY5</accession>
<dbReference type="Proteomes" id="UP000007382">
    <property type="component" value="Chromosome"/>
</dbReference>
<dbReference type="SUPFAM" id="SSF52518">
    <property type="entry name" value="Thiamin diphosphate-binding fold (THDP-binding)"/>
    <property type="match status" value="2"/>
</dbReference>
<reference evidence="7 8" key="1">
    <citation type="journal article" date="2012" name="J. Bacteriol.">
        <title>Complete Genome Sequence of Leptospirillum ferrooxidans Strain C2-3, Isolated from a Fresh Volcanic Ash Deposit on the Island of Miyake, Japan.</title>
        <authorList>
            <person name="Fujimura R."/>
            <person name="Sato Y."/>
            <person name="Nishizawa T."/>
            <person name="Oshima K."/>
            <person name="Kim S.-W."/>
            <person name="Hattori M."/>
            <person name="Kamijo T."/>
            <person name="Ohta H."/>
        </authorList>
    </citation>
    <scope>NUCLEOTIDE SEQUENCE [LARGE SCALE GENOMIC DNA]</scope>
    <source>
        <strain evidence="7 8">C2-3</strain>
    </source>
</reference>
<dbReference type="InterPro" id="IPR011766">
    <property type="entry name" value="TPP_enzyme_TPP-bd"/>
</dbReference>
<dbReference type="GO" id="GO:0003824">
    <property type="term" value="F:catalytic activity"/>
    <property type="evidence" value="ECO:0007669"/>
    <property type="project" value="InterPro"/>
</dbReference>
<dbReference type="InterPro" id="IPR029061">
    <property type="entry name" value="THDP-binding"/>
</dbReference>
<evidence type="ECO:0000259" key="5">
    <source>
        <dbReference type="Pfam" id="PF02775"/>
    </source>
</evidence>
<dbReference type="OrthoDB" id="4494979at2"/>
<feature type="domain" description="Thiamine pyrophosphate enzyme central" evidence="4">
    <location>
        <begin position="195"/>
        <end position="321"/>
    </location>
</feature>
<dbReference type="InterPro" id="IPR012000">
    <property type="entry name" value="Thiamin_PyroP_enz_cen_dom"/>
</dbReference>